<dbReference type="Gene3D" id="3.40.50.12700">
    <property type="match status" value="1"/>
</dbReference>
<dbReference type="AlphaFoldDB" id="A0A9Q1EEN8"/>
<feature type="compositionally biased region" description="Pro residues" evidence="1">
    <location>
        <begin position="128"/>
        <end position="142"/>
    </location>
</feature>
<gene>
    <name evidence="3" type="ORF">SKAU_G00386120</name>
</gene>
<reference evidence="3" key="1">
    <citation type="journal article" date="2023" name="Science">
        <title>Genome structures resolve the early diversification of teleost fishes.</title>
        <authorList>
            <person name="Parey E."/>
            <person name="Louis A."/>
            <person name="Montfort J."/>
            <person name="Bouchez O."/>
            <person name="Roques C."/>
            <person name="Iampietro C."/>
            <person name="Lluch J."/>
            <person name="Castinel A."/>
            <person name="Donnadieu C."/>
            <person name="Desvignes T."/>
            <person name="Floi Bucao C."/>
            <person name="Jouanno E."/>
            <person name="Wen M."/>
            <person name="Mejri S."/>
            <person name="Dirks R."/>
            <person name="Jansen H."/>
            <person name="Henkel C."/>
            <person name="Chen W.J."/>
            <person name="Zahm M."/>
            <person name="Cabau C."/>
            <person name="Klopp C."/>
            <person name="Thompson A.W."/>
            <person name="Robinson-Rechavi M."/>
            <person name="Braasch I."/>
            <person name="Lecointre G."/>
            <person name="Bobe J."/>
            <person name="Postlethwait J.H."/>
            <person name="Berthelot C."/>
            <person name="Roest Crollius H."/>
            <person name="Guiguen Y."/>
        </authorList>
    </citation>
    <scope>NUCLEOTIDE SEQUENCE</scope>
    <source>
        <strain evidence="3">WJC10195</strain>
    </source>
</reference>
<proteinExistence type="predicted"/>
<feature type="compositionally biased region" description="Polar residues" evidence="1">
    <location>
        <begin position="108"/>
        <end position="117"/>
    </location>
</feature>
<evidence type="ECO:0000313" key="3">
    <source>
        <dbReference type="EMBL" id="KAJ8337392.1"/>
    </source>
</evidence>
<evidence type="ECO:0000313" key="4">
    <source>
        <dbReference type="Proteomes" id="UP001152622"/>
    </source>
</evidence>
<dbReference type="Gene3D" id="3.40.50.12690">
    <property type="match status" value="1"/>
</dbReference>
<sequence>MYVNSSPAAHIFVNDKPLEFVEDLAVTRLCDKTAQLANNNTFSILDELDSPPLTGRRIPSLSTELDGFLSPPPLPTALSESSVSPVDRRSQRLTPSSRPGYVHFTPHAVTSSPVQASRTERACSQRPEIPPPVQISKPPPPAAVAAAVSAPGPPGPSAAAGVTLPPTGSVAGGTAVRGTCVRRCPSLVPASAGWRPSSPALAQPLGQPRRVVVSGHPGPPTALVVGTSMVRHVVVPKAQTFCYSGACVQDISAAALQLFRQHTGGSASTVVVVHAGINDLRFQQSEKLKADFVSLIDGVLGAGKRCVISGPLPPPCFGDVKFSRIRQFHIWMKGYCLGRGIPFVDNFTSFLNRPELFNHDGLHPNRTGSHLLSTNIELTLHTCKSYTT</sequence>
<dbReference type="OrthoDB" id="10072345at2759"/>
<comment type="caution">
    <text evidence="3">The sequence shown here is derived from an EMBL/GenBank/DDBJ whole genome shotgun (WGS) entry which is preliminary data.</text>
</comment>
<evidence type="ECO:0000259" key="2">
    <source>
        <dbReference type="Pfam" id="PF13472"/>
    </source>
</evidence>
<protein>
    <recommendedName>
        <fullName evidence="2">SGNH hydrolase-type esterase domain-containing protein</fullName>
    </recommendedName>
</protein>
<keyword evidence="4" id="KW-1185">Reference proteome</keyword>
<feature type="domain" description="SGNH hydrolase-type esterase" evidence="2">
    <location>
        <begin position="243"/>
        <end position="369"/>
    </location>
</feature>
<dbReference type="Proteomes" id="UP001152622">
    <property type="component" value="Chromosome 19"/>
</dbReference>
<dbReference type="EMBL" id="JAINUF010000019">
    <property type="protein sequence ID" value="KAJ8337392.1"/>
    <property type="molecule type" value="Genomic_DNA"/>
</dbReference>
<dbReference type="SUPFAM" id="SSF52266">
    <property type="entry name" value="SGNH hydrolase"/>
    <property type="match status" value="1"/>
</dbReference>
<accession>A0A9Q1EEN8</accession>
<evidence type="ECO:0000256" key="1">
    <source>
        <dbReference type="SAM" id="MobiDB-lite"/>
    </source>
</evidence>
<dbReference type="InterPro" id="IPR013830">
    <property type="entry name" value="SGNH_hydro"/>
</dbReference>
<organism evidence="3 4">
    <name type="scientific">Synaphobranchus kaupii</name>
    <name type="common">Kaup's arrowtooth eel</name>
    <dbReference type="NCBI Taxonomy" id="118154"/>
    <lineage>
        <taxon>Eukaryota</taxon>
        <taxon>Metazoa</taxon>
        <taxon>Chordata</taxon>
        <taxon>Craniata</taxon>
        <taxon>Vertebrata</taxon>
        <taxon>Euteleostomi</taxon>
        <taxon>Actinopterygii</taxon>
        <taxon>Neopterygii</taxon>
        <taxon>Teleostei</taxon>
        <taxon>Anguilliformes</taxon>
        <taxon>Synaphobranchidae</taxon>
        <taxon>Synaphobranchus</taxon>
    </lineage>
</organism>
<dbReference type="Pfam" id="PF13472">
    <property type="entry name" value="Lipase_GDSL_2"/>
    <property type="match status" value="1"/>
</dbReference>
<name>A0A9Q1EEN8_SYNKA</name>
<feature type="region of interest" description="Disordered" evidence="1">
    <location>
        <begin position="64"/>
        <end position="150"/>
    </location>
</feature>